<dbReference type="GO" id="GO:0005886">
    <property type="term" value="C:plasma membrane"/>
    <property type="evidence" value="ECO:0007669"/>
    <property type="project" value="UniProtKB-SubCell"/>
</dbReference>
<keyword evidence="5 8" id="KW-0812">Transmembrane</keyword>
<feature type="transmembrane region" description="Helical" evidence="8">
    <location>
        <begin position="398"/>
        <end position="416"/>
    </location>
</feature>
<feature type="transmembrane region" description="Helical" evidence="8">
    <location>
        <begin position="194"/>
        <end position="214"/>
    </location>
</feature>
<feature type="transmembrane region" description="Helical" evidence="8">
    <location>
        <begin position="368"/>
        <end position="386"/>
    </location>
</feature>
<evidence type="ECO:0000256" key="6">
    <source>
        <dbReference type="ARBA" id="ARBA00022989"/>
    </source>
</evidence>
<feature type="transmembrane region" description="Helical" evidence="8">
    <location>
        <begin position="68"/>
        <end position="98"/>
    </location>
</feature>
<evidence type="ECO:0000256" key="3">
    <source>
        <dbReference type="ARBA" id="ARBA00022475"/>
    </source>
</evidence>
<keyword evidence="10" id="KW-1185">Reference proteome</keyword>
<keyword evidence="7 8" id="KW-0472">Membrane</keyword>
<accession>A0ABD8B7S4</accession>
<evidence type="ECO:0000256" key="7">
    <source>
        <dbReference type="ARBA" id="ARBA00023136"/>
    </source>
</evidence>
<dbReference type="InterPro" id="IPR005219">
    <property type="entry name" value="PqiA-like_proteobact"/>
</dbReference>
<protein>
    <submittedName>
        <fullName evidence="9">PqiA/YebS family transporter subunit</fullName>
    </submittedName>
</protein>
<feature type="transmembrane region" description="Helical" evidence="8">
    <location>
        <begin position="118"/>
        <end position="143"/>
    </location>
</feature>
<feature type="transmembrane region" description="Helical" evidence="8">
    <location>
        <begin position="274"/>
        <end position="294"/>
    </location>
</feature>
<feature type="transmembrane region" description="Helical" evidence="8">
    <location>
        <begin position="321"/>
        <end position="347"/>
    </location>
</feature>
<dbReference type="Proteomes" id="UP000831534">
    <property type="component" value="Chromosome"/>
</dbReference>
<dbReference type="PANTHER" id="PTHR30462:SF3">
    <property type="entry name" value="INTERMEMBRANE TRANSPORT PROTEIN PQIA"/>
    <property type="match status" value="1"/>
</dbReference>
<dbReference type="PANTHER" id="PTHR30462">
    <property type="entry name" value="INTERMEMBRANE TRANSPORT PROTEIN PQIB-RELATED"/>
    <property type="match status" value="1"/>
</dbReference>
<dbReference type="Gene3D" id="2.20.28.160">
    <property type="match status" value="1"/>
</dbReference>
<gene>
    <name evidence="9" type="ORF">LVJ77_01410</name>
</gene>
<comment type="subcellular location">
    <subcellularLocation>
        <location evidence="1">Cell inner membrane</location>
        <topology evidence="1">Multi-pass membrane protein</topology>
    </subcellularLocation>
</comment>
<evidence type="ECO:0000313" key="10">
    <source>
        <dbReference type="Proteomes" id="UP000831534"/>
    </source>
</evidence>
<dbReference type="KEGG" id="ckh:LVJ77_01410"/>
<dbReference type="AlphaFoldDB" id="A0ABD8B7S4"/>
<evidence type="ECO:0000256" key="8">
    <source>
        <dbReference type="SAM" id="Phobius"/>
    </source>
</evidence>
<evidence type="ECO:0000256" key="5">
    <source>
        <dbReference type="ARBA" id="ARBA00022692"/>
    </source>
</evidence>
<evidence type="ECO:0000313" key="9">
    <source>
        <dbReference type="EMBL" id="XHH50089.1"/>
    </source>
</evidence>
<keyword evidence="4" id="KW-0997">Cell inner membrane</keyword>
<organism evidence="9 10">
    <name type="scientific">Conchiformibius kuhniae</name>
    <dbReference type="NCBI Taxonomy" id="211502"/>
    <lineage>
        <taxon>Bacteria</taxon>
        <taxon>Pseudomonadati</taxon>
        <taxon>Pseudomonadota</taxon>
        <taxon>Betaproteobacteria</taxon>
        <taxon>Neisseriales</taxon>
        <taxon>Neisseriaceae</taxon>
        <taxon>Conchiformibius</taxon>
    </lineage>
</organism>
<dbReference type="RefSeq" id="WP_245571915.1">
    <property type="nucleotide sequence ID" value="NZ_CP091521.1"/>
</dbReference>
<dbReference type="EMBL" id="CP091521">
    <property type="protein sequence ID" value="XHH50089.1"/>
    <property type="molecule type" value="Genomic_DNA"/>
</dbReference>
<proteinExistence type="inferred from homology"/>
<dbReference type="Pfam" id="PF04403">
    <property type="entry name" value="PqiA"/>
    <property type="match status" value="2"/>
</dbReference>
<sequence length="450" mass="51538">MKFLVRTAARRAQQKWLRRYLPAATLPAHAVDCPECGLRVSLPKLRQGQQADCPRCGHHLVRVEHNPYLLPLALALTGLILMALVYGQLFVTVTLGSVYSPLTLPEMVLSLMGQNDGFLGTVLFVFTFGVPVLFLLMCLYVYGSMLAQQPFPYVLYMTRALTRLRHWMMVDVFFISILVAYIKMSSVGEVHFHAAFWLLPVLALVLLRTVVAVPEHWVYHQIRRREHPDLLHPEGRAHTCCTRCLYFRPASERECAICGSDVFDRRPHSLKLSFCFLLAAAILYIPANTLPIMISENPLSREVSTIISGIMFMWRDGDKMIAVIIFSASIAVPTLKIISMALLLYSAKVRPLMRVERLSWQYRLTEAVGRWSMIDIFVIIILMSAYHSPIARVTPGPAAIYFCLVVLLTMWSAYFFDVRLIWDWQTRDGADFRQPESENNGKQKRYLRFF</sequence>
<keyword evidence="6 8" id="KW-1133">Transmembrane helix</keyword>
<reference evidence="9 10" key="1">
    <citation type="journal article" date="2022" name="Res Sq">
        <title>Evolution of multicellular longitudinally dividing oral cavity symbionts (Neisseriaceae).</title>
        <authorList>
            <person name="Nyongesa S."/>
            <person name="Weber P."/>
            <person name="Bernet E."/>
            <person name="Pullido F."/>
            <person name="Nieckarz M."/>
            <person name="Delaby M."/>
            <person name="Nieves C."/>
            <person name="Viehboeck T."/>
            <person name="Krause N."/>
            <person name="Rivera-Millot A."/>
            <person name="Nakamura A."/>
            <person name="Vischer N."/>
            <person name="VanNieuwenhze M."/>
            <person name="Brun Y."/>
            <person name="Cava F."/>
            <person name="Bulgheresi S."/>
            <person name="Veyrier F."/>
        </authorList>
    </citation>
    <scope>NUCLEOTIDE SEQUENCE [LARGE SCALE GENOMIC DNA]</scope>
    <source>
        <strain evidence="9 10">17694</strain>
    </source>
</reference>
<dbReference type="InterPro" id="IPR007498">
    <property type="entry name" value="PqiA-like"/>
</dbReference>
<name>A0ABD8B7S4_9NEIS</name>
<feature type="transmembrane region" description="Helical" evidence="8">
    <location>
        <begin position="164"/>
        <end position="182"/>
    </location>
</feature>
<evidence type="ECO:0000256" key="1">
    <source>
        <dbReference type="ARBA" id="ARBA00004429"/>
    </source>
</evidence>
<evidence type="ECO:0000256" key="4">
    <source>
        <dbReference type="ARBA" id="ARBA00022519"/>
    </source>
</evidence>
<comment type="similarity">
    <text evidence="2">Belongs to the PqiA family.</text>
</comment>
<evidence type="ECO:0000256" key="2">
    <source>
        <dbReference type="ARBA" id="ARBA00007555"/>
    </source>
</evidence>
<keyword evidence="3" id="KW-1003">Cell membrane</keyword>
<dbReference type="InterPro" id="IPR051800">
    <property type="entry name" value="PqiA-PqiB_transport"/>
</dbReference>
<dbReference type="NCBIfam" id="TIGR00155">
    <property type="entry name" value="pqiA_fam"/>
    <property type="match status" value="1"/>
</dbReference>